<organism evidence="3 4">
    <name type="scientific">Phytophthora fragariaefolia</name>
    <dbReference type="NCBI Taxonomy" id="1490495"/>
    <lineage>
        <taxon>Eukaryota</taxon>
        <taxon>Sar</taxon>
        <taxon>Stramenopiles</taxon>
        <taxon>Oomycota</taxon>
        <taxon>Peronosporomycetes</taxon>
        <taxon>Peronosporales</taxon>
        <taxon>Peronosporaceae</taxon>
        <taxon>Phytophthora</taxon>
    </lineage>
</organism>
<feature type="region of interest" description="Disordered" evidence="1">
    <location>
        <begin position="154"/>
        <end position="175"/>
    </location>
</feature>
<keyword evidence="2" id="KW-0472">Membrane</keyword>
<proteinExistence type="predicted"/>
<feature type="transmembrane region" description="Helical" evidence="2">
    <location>
        <begin position="308"/>
        <end position="327"/>
    </location>
</feature>
<accession>A0A9W6X0U5</accession>
<feature type="transmembrane region" description="Helical" evidence="2">
    <location>
        <begin position="190"/>
        <end position="209"/>
    </location>
</feature>
<protein>
    <submittedName>
        <fullName evidence="3">Unnamed protein product</fullName>
    </submittedName>
</protein>
<feature type="compositionally biased region" description="Low complexity" evidence="1">
    <location>
        <begin position="157"/>
        <end position="169"/>
    </location>
</feature>
<dbReference type="Proteomes" id="UP001165121">
    <property type="component" value="Unassembled WGS sequence"/>
</dbReference>
<keyword evidence="2" id="KW-0812">Transmembrane</keyword>
<evidence type="ECO:0000256" key="1">
    <source>
        <dbReference type="SAM" id="MobiDB-lite"/>
    </source>
</evidence>
<comment type="caution">
    <text evidence="3">The sequence shown here is derived from an EMBL/GenBank/DDBJ whole genome shotgun (WGS) entry which is preliminary data.</text>
</comment>
<evidence type="ECO:0000313" key="3">
    <source>
        <dbReference type="EMBL" id="GMF25965.1"/>
    </source>
</evidence>
<keyword evidence="2" id="KW-1133">Transmembrane helix</keyword>
<feature type="transmembrane region" description="Helical" evidence="2">
    <location>
        <begin position="250"/>
        <end position="269"/>
    </location>
</feature>
<feature type="region of interest" description="Disordered" evidence="1">
    <location>
        <begin position="1"/>
        <end position="102"/>
    </location>
</feature>
<gene>
    <name evidence="3" type="ORF">Pfra01_000477500</name>
</gene>
<evidence type="ECO:0000256" key="2">
    <source>
        <dbReference type="SAM" id="Phobius"/>
    </source>
</evidence>
<evidence type="ECO:0000313" key="4">
    <source>
        <dbReference type="Proteomes" id="UP001165121"/>
    </source>
</evidence>
<feature type="transmembrane region" description="Helical" evidence="2">
    <location>
        <begin position="221"/>
        <end position="238"/>
    </location>
</feature>
<reference evidence="3" key="1">
    <citation type="submission" date="2023-04" db="EMBL/GenBank/DDBJ databases">
        <title>Phytophthora fragariaefolia NBRC 109709.</title>
        <authorList>
            <person name="Ichikawa N."/>
            <person name="Sato H."/>
            <person name="Tonouchi N."/>
        </authorList>
    </citation>
    <scope>NUCLEOTIDE SEQUENCE</scope>
    <source>
        <strain evidence="3">NBRC 109709</strain>
    </source>
</reference>
<dbReference type="EMBL" id="BSXT01000374">
    <property type="protein sequence ID" value="GMF25965.1"/>
    <property type="molecule type" value="Genomic_DNA"/>
</dbReference>
<keyword evidence="4" id="KW-1185">Reference proteome</keyword>
<feature type="transmembrane region" description="Helical" evidence="2">
    <location>
        <begin position="275"/>
        <end position="296"/>
    </location>
</feature>
<sequence length="343" mass="37434">MWCGGASGRRTTPGTKSRLPENNNDEEKDAKLKEITSPNARTSRRRKTPSNNENHGDANGAAKETPRRRSTRKQVTEASATQFVSRLDEQKADQATDEEDDSVLLRSTIAALTPQVREMAPPAPLAAETNVQKKTMTLSYEEDDEAGVLLKTQNAKDTSASDSSATASSVHEHTGREQAGVITKMVENGYVASILSVAAVLGSLVASQMLPRDSEHETDLWRRWLPFLTPVVALLLFFHQKDARASAKWVATGLAWRAAAELLLLIGATPREFETMVACSAAVANLSLLVALASILRYGEHVPSKSTLALLVFGVLALFLSDRWVMIREPWGIFGWSNLLLAL</sequence>
<dbReference type="OrthoDB" id="2447764at2759"/>
<name>A0A9W6X0U5_9STRA</name>
<dbReference type="AlphaFoldDB" id="A0A9W6X0U5"/>